<organism evidence="15 16">
    <name type="scientific">Candidatus Fischerbacteria bacterium RBG_13_37_8</name>
    <dbReference type="NCBI Taxonomy" id="1817863"/>
    <lineage>
        <taxon>Bacteria</taxon>
        <taxon>Candidatus Fischeribacteriota</taxon>
    </lineage>
</organism>
<evidence type="ECO:0000256" key="11">
    <source>
        <dbReference type="ARBA" id="ARBA00022989"/>
    </source>
</evidence>
<feature type="transmembrane region" description="Helical" evidence="14">
    <location>
        <begin position="257"/>
        <end position="279"/>
    </location>
</feature>
<keyword evidence="13" id="KW-0464">Manganese</keyword>
<feature type="transmembrane region" description="Helical" evidence="14">
    <location>
        <begin position="291"/>
        <end position="309"/>
    </location>
</feature>
<dbReference type="GO" id="GO:0012505">
    <property type="term" value="C:endomembrane system"/>
    <property type="evidence" value="ECO:0007669"/>
    <property type="project" value="UniProtKB-SubCell"/>
</dbReference>
<feature type="transmembrane region" description="Helical" evidence="14">
    <location>
        <begin position="225"/>
        <end position="245"/>
    </location>
</feature>
<dbReference type="GO" id="GO:0046872">
    <property type="term" value="F:metal ion binding"/>
    <property type="evidence" value="ECO:0007669"/>
    <property type="project" value="UniProtKB-KW"/>
</dbReference>
<dbReference type="PANTHER" id="PTHR13872:SF1">
    <property type="entry name" value="DOLICHYL-DIPHOSPHOOLIGOSACCHARIDE--PROTEIN GLYCOSYLTRANSFERASE SUBUNIT STT3B"/>
    <property type="match status" value="1"/>
</dbReference>
<evidence type="ECO:0000256" key="7">
    <source>
        <dbReference type="ARBA" id="ARBA00022679"/>
    </source>
</evidence>
<keyword evidence="7" id="KW-0808">Transferase</keyword>
<evidence type="ECO:0000256" key="14">
    <source>
        <dbReference type="SAM" id="Phobius"/>
    </source>
</evidence>
<keyword evidence="12 14" id="KW-0472">Membrane</keyword>
<evidence type="ECO:0000256" key="3">
    <source>
        <dbReference type="ARBA" id="ARBA00004127"/>
    </source>
</evidence>
<evidence type="ECO:0008006" key="17">
    <source>
        <dbReference type="Google" id="ProtNLM"/>
    </source>
</evidence>
<proteinExistence type="inferred from homology"/>
<dbReference type="GO" id="GO:0004576">
    <property type="term" value="F:oligosaccharyl transferase activity"/>
    <property type="evidence" value="ECO:0007669"/>
    <property type="project" value="InterPro"/>
</dbReference>
<comment type="pathway">
    <text evidence="4">Protein modification; protein glycosylation.</text>
</comment>
<feature type="transmembrane region" description="Helical" evidence="14">
    <location>
        <begin position="71"/>
        <end position="91"/>
    </location>
</feature>
<evidence type="ECO:0000256" key="6">
    <source>
        <dbReference type="ARBA" id="ARBA00022676"/>
    </source>
</evidence>
<feature type="transmembrane region" description="Helical" evidence="14">
    <location>
        <begin position="157"/>
        <end position="174"/>
    </location>
</feature>
<dbReference type="AlphaFoldDB" id="A0A1F5VI47"/>
<dbReference type="EMBL" id="MFGW01000168">
    <property type="protein sequence ID" value="OGF63129.1"/>
    <property type="molecule type" value="Genomic_DNA"/>
</dbReference>
<evidence type="ECO:0000256" key="12">
    <source>
        <dbReference type="ARBA" id="ARBA00023136"/>
    </source>
</evidence>
<evidence type="ECO:0000256" key="1">
    <source>
        <dbReference type="ARBA" id="ARBA00001936"/>
    </source>
</evidence>
<feature type="transmembrane region" description="Helical" evidence="14">
    <location>
        <begin position="427"/>
        <end position="444"/>
    </location>
</feature>
<keyword evidence="9" id="KW-0479">Metal-binding</keyword>
<evidence type="ECO:0000256" key="5">
    <source>
        <dbReference type="ARBA" id="ARBA00010810"/>
    </source>
</evidence>
<feature type="transmembrane region" description="Helical" evidence="14">
    <location>
        <begin position="342"/>
        <end position="365"/>
    </location>
</feature>
<dbReference type="Gene3D" id="3.40.50.12610">
    <property type="match status" value="1"/>
</dbReference>
<gene>
    <name evidence="15" type="ORF">A2Y62_07495</name>
</gene>
<feature type="transmembrane region" description="Helical" evidence="14">
    <location>
        <begin position="124"/>
        <end position="145"/>
    </location>
</feature>
<evidence type="ECO:0000256" key="13">
    <source>
        <dbReference type="ARBA" id="ARBA00023211"/>
    </source>
</evidence>
<dbReference type="Proteomes" id="UP000178943">
    <property type="component" value="Unassembled WGS sequence"/>
</dbReference>
<keyword evidence="8 14" id="KW-0812">Transmembrane</keyword>
<evidence type="ECO:0000313" key="15">
    <source>
        <dbReference type="EMBL" id="OGF63129.1"/>
    </source>
</evidence>
<evidence type="ECO:0000256" key="9">
    <source>
        <dbReference type="ARBA" id="ARBA00022723"/>
    </source>
</evidence>
<name>A0A1F5VI47_9BACT</name>
<feature type="transmembrane region" description="Helical" evidence="14">
    <location>
        <begin position="194"/>
        <end position="213"/>
    </location>
</feature>
<dbReference type="GO" id="GO:0016020">
    <property type="term" value="C:membrane"/>
    <property type="evidence" value="ECO:0007669"/>
    <property type="project" value="InterPro"/>
</dbReference>
<comment type="cofactor">
    <cofactor evidence="2">
        <name>Mg(2+)</name>
        <dbReference type="ChEBI" id="CHEBI:18420"/>
    </cofactor>
</comment>
<comment type="similarity">
    <text evidence="5">Belongs to the STT3 family.</text>
</comment>
<accession>A0A1F5VI47</accession>
<evidence type="ECO:0000313" key="16">
    <source>
        <dbReference type="Proteomes" id="UP000178943"/>
    </source>
</evidence>
<keyword evidence="11 14" id="KW-1133">Transmembrane helix</keyword>
<reference evidence="15 16" key="1">
    <citation type="journal article" date="2016" name="Nat. Commun.">
        <title>Thousands of microbial genomes shed light on interconnected biogeochemical processes in an aquifer system.</title>
        <authorList>
            <person name="Anantharaman K."/>
            <person name="Brown C.T."/>
            <person name="Hug L.A."/>
            <person name="Sharon I."/>
            <person name="Castelle C.J."/>
            <person name="Probst A.J."/>
            <person name="Thomas B.C."/>
            <person name="Singh A."/>
            <person name="Wilkins M.J."/>
            <person name="Karaoz U."/>
            <person name="Brodie E.L."/>
            <person name="Williams K.H."/>
            <person name="Hubbard S.S."/>
            <person name="Banfield J.F."/>
        </authorList>
    </citation>
    <scope>NUCLEOTIDE SEQUENCE [LARGE SCALE GENOMIC DNA]</scope>
</reference>
<evidence type="ECO:0000256" key="8">
    <source>
        <dbReference type="ARBA" id="ARBA00022692"/>
    </source>
</evidence>
<evidence type="ECO:0000256" key="10">
    <source>
        <dbReference type="ARBA" id="ARBA00022842"/>
    </source>
</evidence>
<dbReference type="STRING" id="1817863.A2Y62_07495"/>
<dbReference type="InterPro" id="IPR003674">
    <property type="entry name" value="Oligo_trans_STT3"/>
</dbReference>
<comment type="subcellular location">
    <subcellularLocation>
        <location evidence="3">Endomembrane system</location>
        <topology evidence="3">Multi-pass membrane protein</topology>
    </subcellularLocation>
</comment>
<comment type="caution">
    <text evidence="15">The sequence shown here is derived from an EMBL/GenBank/DDBJ whole genome shotgun (WGS) entry which is preliminary data.</text>
</comment>
<feature type="transmembrane region" description="Helical" evidence="14">
    <location>
        <begin position="403"/>
        <end position="420"/>
    </location>
</feature>
<feature type="transmembrane region" description="Helical" evidence="14">
    <location>
        <begin position="377"/>
        <end position="397"/>
    </location>
</feature>
<protein>
    <recommendedName>
        <fullName evidence="17">Glycosyltransferase RgtA/B/C/D-like domain-containing protein</fullName>
    </recommendedName>
</protein>
<feature type="transmembrane region" description="Helical" evidence="14">
    <location>
        <begin position="98"/>
        <end position="118"/>
    </location>
</feature>
<keyword evidence="10" id="KW-0460">Magnesium</keyword>
<dbReference type="PANTHER" id="PTHR13872">
    <property type="entry name" value="DOLICHYL-DIPHOSPHOOLIGOSACCHARIDE--PROTEIN GLYCOSYLTRANSFERASE SUBUNIT"/>
    <property type="match status" value="1"/>
</dbReference>
<comment type="cofactor">
    <cofactor evidence="1">
        <name>Mn(2+)</name>
        <dbReference type="ChEBI" id="CHEBI:29035"/>
    </cofactor>
</comment>
<dbReference type="UniPathway" id="UPA00378"/>
<evidence type="ECO:0000256" key="2">
    <source>
        <dbReference type="ARBA" id="ARBA00001946"/>
    </source>
</evidence>
<sequence length="644" mass="74876">MKKIVLLISIFVAAFLFRILPYWNYVFQDGKIYIADPDACYHLRRIEVSAQHFPHLLILDNFAGAESKNHIIWAPLYDWIGAFLWRFMALLGFGKQTILALFMFISPILAVLNAFLIYKLALLIYNESAFAIISSFFFSILPRGIIYSSLGNLDHHAIEVLCMSFLFYRLILLLKQGSLKSILLFSLSVTFATLVWTGSIFFAFCSLLVAFFYCGNTHYTPLKSIGMAFLFSAFCIAPFSLYYVIKGAPTVDFYAFSFFQPLSYVILSALIFIFLKLIHTETEMLFSKEKILMFFSYAAGIVALFLSFQEVFNGIKYLMRKQPLFMSFVSESESIFKISEQWSLSAIILYFSFFIFLLPLFYILLAARKKFLQPAGYAFLTVIVPVFFILICLQKKFSYHFSVPFSILLGLSLYFCYAWLIQKIKSIAALAIIIIITAGMLYPIRPIFYFANDNLYESLHSLLPVYAWLKQKTPSLQDKFNQKERQDYYILSEWSLGHYIQYYAHRAVIVDNFGKDNQMHLAAQILLTYSEYDALQLLYKHKIKYILVRDYLTTLYHLPLLIGENPKEYFNAVQDLHGQYYISPVGGLTFGFILCEKSELFNDQNYPLYNKIKLIQKWPDTHREKYRDGLKGNILLYEVVNSEQ</sequence>
<evidence type="ECO:0000256" key="4">
    <source>
        <dbReference type="ARBA" id="ARBA00004922"/>
    </source>
</evidence>
<keyword evidence="6" id="KW-0328">Glycosyltransferase</keyword>